<keyword evidence="3" id="KW-0186">Copper</keyword>
<keyword evidence="2" id="KW-0560">Oxidoreductase</keyword>
<dbReference type="SUPFAM" id="SSF49503">
    <property type="entry name" value="Cupredoxins"/>
    <property type="match status" value="1"/>
</dbReference>
<evidence type="ECO:0000256" key="1">
    <source>
        <dbReference type="ARBA" id="ARBA00022723"/>
    </source>
</evidence>
<dbReference type="GO" id="GO:0006826">
    <property type="term" value="P:iron ion transport"/>
    <property type="evidence" value="ECO:0007669"/>
    <property type="project" value="TreeGrafter"/>
</dbReference>
<dbReference type="Gene3D" id="2.60.40.420">
    <property type="entry name" value="Cupredoxins - blue copper proteins"/>
    <property type="match status" value="1"/>
</dbReference>
<proteinExistence type="predicted"/>
<name>A0A1S3DVE9_DIACI</name>
<dbReference type="InterPro" id="IPR008972">
    <property type="entry name" value="Cupredoxin"/>
</dbReference>
<feature type="domain" description="Plastocyanin-like" evidence="4">
    <location>
        <begin position="48"/>
        <end position="155"/>
    </location>
</feature>
<dbReference type="GO" id="GO:0016491">
    <property type="term" value="F:oxidoreductase activity"/>
    <property type="evidence" value="ECO:0007669"/>
    <property type="project" value="UniProtKB-KW"/>
</dbReference>
<dbReference type="InterPro" id="IPR045087">
    <property type="entry name" value="Cu-oxidase_fam"/>
</dbReference>
<accession>A0A1S3DVE9</accession>
<dbReference type="InterPro" id="IPR011706">
    <property type="entry name" value="Cu-oxidase_C"/>
</dbReference>
<organism evidence="5 6">
    <name type="scientific">Diaphorina citri</name>
    <name type="common">Asian citrus psyllid</name>
    <dbReference type="NCBI Taxonomy" id="121845"/>
    <lineage>
        <taxon>Eukaryota</taxon>
        <taxon>Metazoa</taxon>
        <taxon>Ecdysozoa</taxon>
        <taxon>Arthropoda</taxon>
        <taxon>Hexapoda</taxon>
        <taxon>Insecta</taxon>
        <taxon>Pterygota</taxon>
        <taxon>Neoptera</taxon>
        <taxon>Paraneoptera</taxon>
        <taxon>Hemiptera</taxon>
        <taxon>Sternorrhyncha</taxon>
        <taxon>Psylloidea</taxon>
        <taxon>Psyllidae</taxon>
        <taxon>Diaphorininae</taxon>
        <taxon>Diaphorina</taxon>
    </lineage>
</organism>
<gene>
    <name evidence="6" type="primary">LOC103524966</name>
</gene>
<dbReference type="RefSeq" id="XP_008488231.1">
    <property type="nucleotide sequence ID" value="XM_008490009.1"/>
</dbReference>
<evidence type="ECO:0000259" key="4">
    <source>
        <dbReference type="Pfam" id="PF07731"/>
    </source>
</evidence>
<protein>
    <submittedName>
        <fullName evidence="6">Uncharacterized protein LOC103524966</fullName>
    </submittedName>
</protein>
<evidence type="ECO:0000313" key="6">
    <source>
        <dbReference type="RefSeq" id="XP_008488231.1"/>
    </source>
</evidence>
<evidence type="ECO:0000256" key="2">
    <source>
        <dbReference type="ARBA" id="ARBA00023002"/>
    </source>
</evidence>
<dbReference type="PaxDb" id="121845-A0A1S3DVE9"/>
<evidence type="ECO:0000256" key="3">
    <source>
        <dbReference type="ARBA" id="ARBA00023008"/>
    </source>
</evidence>
<dbReference type="KEGG" id="dci:103524966"/>
<dbReference type="GO" id="GO:0005507">
    <property type="term" value="F:copper ion binding"/>
    <property type="evidence" value="ECO:0007669"/>
    <property type="project" value="InterPro"/>
</dbReference>
<reference evidence="6" key="1">
    <citation type="submission" date="2025-08" db="UniProtKB">
        <authorList>
            <consortium name="RefSeq"/>
        </authorList>
    </citation>
    <scope>IDENTIFICATION</scope>
</reference>
<dbReference type="Proteomes" id="UP000079169">
    <property type="component" value="Unplaced"/>
</dbReference>
<dbReference type="GeneID" id="103524966"/>
<dbReference type="PANTHER" id="PTHR11709:SF394">
    <property type="entry name" value="FI03373P-RELATED"/>
    <property type="match status" value="1"/>
</dbReference>
<dbReference type="Pfam" id="PF07731">
    <property type="entry name" value="Cu-oxidase_2"/>
    <property type="match status" value="1"/>
</dbReference>
<dbReference type="GO" id="GO:0005886">
    <property type="term" value="C:plasma membrane"/>
    <property type="evidence" value="ECO:0007669"/>
    <property type="project" value="TreeGrafter"/>
</dbReference>
<sequence length="199" mass="22115">MEVFPNTASASLINNKSYVQTPFSLLTQNKPLPHDLVCTNSTSCGKGLPQTICECTHIIQVPLNAIAELIFIDYTQGNTLLPHPLHLHGTDMYILKQGKIPLNVDKGLFLSQLIRQLDQEGPRLRTTQPRPVVKDTVGNLPSGYTVVRVHFNNPEKCLRSGGKEGLPESEFSRALIEIIPFYHCCEDSGSYHCTGCREN</sequence>
<dbReference type="AlphaFoldDB" id="A0A1S3DVE9"/>
<dbReference type="PANTHER" id="PTHR11709">
    <property type="entry name" value="MULTI-COPPER OXIDASE"/>
    <property type="match status" value="1"/>
</dbReference>
<keyword evidence="1" id="KW-0479">Metal-binding</keyword>
<dbReference type="STRING" id="121845.A0A1S3DVE9"/>
<evidence type="ECO:0000313" key="5">
    <source>
        <dbReference type="Proteomes" id="UP000079169"/>
    </source>
</evidence>
<keyword evidence="5" id="KW-1185">Reference proteome</keyword>
<dbReference type="OMA" id="NCHGKEY"/>